<organism evidence="3 4">
    <name type="scientific">Halopiger aswanensis</name>
    <dbReference type="NCBI Taxonomy" id="148449"/>
    <lineage>
        <taxon>Archaea</taxon>
        <taxon>Methanobacteriati</taxon>
        <taxon>Methanobacteriota</taxon>
        <taxon>Stenosarchaea group</taxon>
        <taxon>Halobacteria</taxon>
        <taxon>Halobacteriales</taxon>
        <taxon>Natrialbaceae</taxon>
        <taxon>Halopiger</taxon>
    </lineage>
</organism>
<comment type="caution">
    <text evidence="3">The sequence shown here is derived from an EMBL/GenBank/DDBJ whole genome shotgun (WGS) entry which is preliminary data.</text>
</comment>
<name>A0A419WH72_9EURY</name>
<evidence type="ECO:0000313" key="3">
    <source>
        <dbReference type="EMBL" id="RKD94891.1"/>
    </source>
</evidence>
<dbReference type="InterPro" id="IPR029058">
    <property type="entry name" value="AB_hydrolase_fold"/>
</dbReference>
<evidence type="ECO:0000256" key="1">
    <source>
        <dbReference type="ARBA" id="ARBA00022801"/>
    </source>
</evidence>
<dbReference type="AlphaFoldDB" id="A0A419WH72"/>
<dbReference type="OrthoDB" id="312142at2157"/>
<dbReference type="PANTHER" id="PTHR43798:SF31">
    <property type="entry name" value="AB HYDROLASE SUPERFAMILY PROTEIN YCLE"/>
    <property type="match status" value="1"/>
</dbReference>
<dbReference type="SUPFAM" id="SSF53474">
    <property type="entry name" value="alpha/beta-Hydrolases"/>
    <property type="match status" value="1"/>
</dbReference>
<feature type="domain" description="AB hydrolase-1" evidence="2">
    <location>
        <begin position="27"/>
        <end position="250"/>
    </location>
</feature>
<dbReference type="PANTHER" id="PTHR43798">
    <property type="entry name" value="MONOACYLGLYCEROL LIPASE"/>
    <property type="match status" value="1"/>
</dbReference>
<protein>
    <submittedName>
        <fullName evidence="3">Pimeloyl-ACP methyl ester carboxylesterase</fullName>
    </submittedName>
</protein>
<dbReference type="Proteomes" id="UP000283805">
    <property type="component" value="Unassembled WGS sequence"/>
</dbReference>
<keyword evidence="1" id="KW-0378">Hydrolase</keyword>
<accession>A0A419WH72</accession>
<dbReference type="RefSeq" id="WP_120244224.1">
    <property type="nucleotide sequence ID" value="NZ_RAPO01000002.1"/>
</dbReference>
<dbReference type="EMBL" id="RAPO01000002">
    <property type="protein sequence ID" value="RKD94891.1"/>
    <property type="molecule type" value="Genomic_DNA"/>
</dbReference>
<sequence length="259" mass="28557">METVSHHGRTTAYEVSDRGGDGPTICCIHGSGGSRHVWKSQHRLADRTPVVALDLSGHGDSDDIDASPGYATLSAYADDVIAVAEATDATVLVGNSLGGAVVLHILLERAGEFDPDAVVLTGAGARLGVLEDLLQWLEHDFERAVEFLHGDDRFFHDPEPELRERSMERFHECGQAVTNRDFQTCHTFDVRDRLDEIDVPTLAVYGEYDQLTPPWFHEFLADEIGDSYLVGIEDAAHLAMLERPAAFNDAVLEFVEERT</sequence>
<evidence type="ECO:0000259" key="2">
    <source>
        <dbReference type="Pfam" id="PF12697"/>
    </source>
</evidence>
<dbReference type="Pfam" id="PF12697">
    <property type="entry name" value="Abhydrolase_6"/>
    <property type="match status" value="1"/>
</dbReference>
<reference evidence="3 4" key="1">
    <citation type="submission" date="2018-09" db="EMBL/GenBank/DDBJ databases">
        <title>Genomic Encyclopedia of Archaeal and Bacterial Type Strains, Phase II (KMG-II): from individual species to whole genera.</title>
        <authorList>
            <person name="Goeker M."/>
        </authorList>
    </citation>
    <scope>NUCLEOTIDE SEQUENCE [LARGE SCALE GENOMIC DNA]</scope>
    <source>
        <strain evidence="3 4">DSM 13151</strain>
    </source>
</reference>
<dbReference type="InterPro" id="IPR000073">
    <property type="entry name" value="AB_hydrolase_1"/>
</dbReference>
<keyword evidence="4" id="KW-1185">Reference proteome</keyword>
<dbReference type="PRINTS" id="PR00111">
    <property type="entry name" value="ABHYDROLASE"/>
</dbReference>
<gene>
    <name evidence="3" type="ORF">ATJ93_1734</name>
</gene>
<evidence type="ECO:0000313" key="4">
    <source>
        <dbReference type="Proteomes" id="UP000283805"/>
    </source>
</evidence>
<dbReference type="GO" id="GO:0016020">
    <property type="term" value="C:membrane"/>
    <property type="evidence" value="ECO:0007669"/>
    <property type="project" value="TreeGrafter"/>
</dbReference>
<proteinExistence type="predicted"/>
<dbReference type="Gene3D" id="3.40.50.1820">
    <property type="entry name" value="alpha/beta hydrolase"/>
    <property type="match status" value="1"/>
</dbReference>
<dbReference type="InterPro" id="IPR050266">
    <property type="entry name" value="AB_hydrolase_sf"/>
</dbReference>
<dbReference type="GO" id="GO:0016787">
    <property type="term" value="F:hydrolase activity"/>
    <property type="evidence" value="ECO:0007669"/>
    <property type="project" value="UniProtKB-KW"/>
</dbReference>